<keyword evidence="3" id="KW-0862">Zinc</keyword>
<accession>A0A3Q7HBF3</accession>
<reference evidence="6" key="2">
    <citation type="submission" date="2019-01" db="UniProtKB">
        <authorList>
            <consortium name="EnsemblPlants"/>
        </authorList>
    </citation>
    <scope>IDENTIFICATION</scope>
    <source>
        <strain evidence="6">cv. Heinz 1706</strain>
    </source>
</reference>
<dbReference type="InParanoid" id="A0A3Q7HBF3"/>
<evidence type="ECO:0000259" key="5">
    <source>
        <dbReference type="PROSITE" id="PS51523"/>
    </source>
</evidence>
<dbReference type="Proteomes" id="UP000004994">
    <property type="component" value="Chromosome 5"/>
</dbReference>
<evidence type="ECO:0000313" key="6">
    <source>
        <dbReference type="EnsemblPlants" id="Solyc05g019985.1.1"/>
    </source>
</evidence>
<name>A0A3Q7HBF3_SOLLC</name>
<dbReference type="GO" id="GO:0000976">
    <property type="term" value="F:transcription cis-regulatory region binding"/>
    <property type="evidence" value="ECO:0000318"/>
    <property type="project" value="GO_Central"/>
</dbReference>
<evidence type="ECO:0000256" key="4">
    <source>
        <dbReference type="SAM" id="MobiDB-lite"/>
    </source>
</evidence>
<keyword evidence="7" id="KW-1185">Reference proteome</keyword>
<evidence type="ECO:0000256" key="1">
    <source>
        <dbReference type="ARBA" id="ARBA00022723"/>
    </source>
</evidence>
<keyword evidence="2" id="KW-0863">Zinc-finger</keyword>
<dbReference type="GO" id="GO:0008270">
    <property type="term" value="F:zinc ion binding"/>
    <property type="evidence" value="ECO:0007669"/>
    <property type="project" value="UniProtKB-KW"/>
</dbReference>
<dbReference type="Gramene" id="Solyc05g019985.1.1">
    <property type="protein sequence ID" value="Solyc05g019985.1.1"/>
    <property type="gene ID" value="Solyc05g019985.1"/>
</dbReference>
<feature type="domain" description="ZF-HD dimerization-type" evidence="5">
    <location>
        <begin position="70"/>
        <end position="119"/>
    </location>
</feature>
<feature type="region of interest" description="Disordered" evidence="4">
    <location>
        <begin position="1"/>
        <end position="22"/>
    </location>
</feature>
<evidence type="ECO:0000256" key="2">
    <source>
        <dbReference type="ARBA" id="ARBA00022771"/>
    </source>
</evidence>
<dbReference type="InterPro" id="IPR006456">
    <property type="entry name" value="ZF_HD_homeobox_Cys/His_dimer"/>
</dbReference>
<dbReference type="GO" id="GO:0003700">
    <property type="term" value="F:DNA-binding transcription factor activity"/>
    <property type="evidence" value="ECO:0000318"/>
    <property type="project" value="GO_Central"/>
</dbReference>
<dbReference type="Pfam" id="PF04770">
    <property type="entry name" value="ZF-HD_dimer"/>
    <property type="match status" value="1"/>
</dbReference>
<dbReference type="AlphaFoldDB" id="A0A3Q7HBF3"/>
<dbReference type="STRING" id="4081.A0A3Q7HBF3"/>
<dbReference type="GO" id="GO:0005634">
    <property type="term" value="C:nucleus"/>
    <property type="evidence" value="ECO:0000318"/>
    <property type="project" value="GO_Central"/>
</dbReference>
<evidence type="ECO:0000256" key="3">
    <source>
        <dbReference type="ARBA" id="ARBA00022833"/>
    </source>
</evidence>
<protein>
    <recommendedName>
        <fullName evidence="5">ZF-HD dimerization-type domain-containing protein</fullName>
    </recommendedName>
</protein>
<proteinExistence type="predicted"/>
<organism evidence="6">
    <name type="scientific">Solanum lycopersicum</name>
    <name type="common">Tomato</name>
    <name type="synonym">Lycopersicon esculentum</name>
    <dbReference type="NCBI Taxonomy" id="4081"/>
    <lineage>
        <taxon>Eukaryota</taxon>
        <taxon>Viridiplantae</taxon>
        <taxon>Streptophyta</taxon>
        <taxon>Embryophyta</taxon>
        <taxon>Tracheophyta</taxon>
        <taxon>Spermatophyta</taxon>
        <taxon>Magnoliopsida</taxon>
        <taxon>eudicotyledons</taxon>
        <taxon>Gunneridae</taxon>
        <taxon>Pentapetalae</taxon>
        <taxon>asterids</taxon>
        <taxon>lamiids</taxon>
        <taxon>Solanales</taxon>
        <taxon>Solanaceae</taxon>
        <taxon>Solanoideae</taxon>
        <taxon>Solaneae</taxon>
        <taxon>Solanum</taxon>
        <taxon>Solanum subgen. Lycopersicon</taxon>
    </lineage>
</organism>
<dbReference type="PANTHER" id="PTHR31948:SF148">
    <property type="entry name" value="MINI ZINC FINGER PROTEIN 3"/>
    <property type="match status" value="1"/>
</dbReference>
<evidence type="ECO:0000313" key="7">
    <source>
        <dbReference type="Proteomes" id="UP000004994"/>
    </source>
</evidence>
<sequence>MKVEDHSFSNCSVENEEQTPLLENNPENKIVISKIDIKFTSNIDNIMIQFMSNKKMNLKSLPSGDMLIIYVISLKNHATNFGEYSVDGCREFMEKGDDGTKEEYICANCGRFRSFHGMNSQSFYIHGILRSRFFYPHVNPHGGGNVPIIFNPC</sequence>
<dbReference type="PANTHER" id="PTHR31948">
    <property type="entry name" value="ZINC-FINGER HOMEODOMAIN PROTEIN 2"/>
    <property type="match status" value="1"/>
</dbReference>
<keyword evidence="1" id="KW-0479">Metal-binding</keyword>
<dbReference type="GO" id="GO:0006355">
    <property type="term" value="P:regulation of DNA-templated transcription"/>
    <property type="evidence" value="ECO:0000318"/>
    <property type="project" value="GO_Central"/>
</dbReference>
<dbReference type="EnsemblPlants" id="Solyc05g019985.1.1">
    <property type="protein sequence ID" value="Solyc05g019985.1.1"/>
    <property type="gene ID" value="Solyc05g019985.1"/>
</dbReference>
<dbReference type="PROSITE" id="PS51523">
    <property type="entry name" value="ZF_HD_DIMER"/>
    <property type="match status" value="1"/>
</dbReference>
<reference evidence="6" key="1">
    <citation type="journal article" date="2012" name="Nature">
        <title>The tomato genome sequence provides insights into fleshy fruit evolution.</title>
        <authorList>
            <consortium name="Tomato Genome Consortium"/>
        </authorList>
    </citation>
    <scope>NUCLEOTIDE SEQUENCE [LARGE SCALE GENOMIC DNA]</scope>
    <source>
        <strain evidence="6">cv. Heinz 1706</strain>
    </source>
</reference>